<proteinExistence type="predicted"/>
<dbReference type="InterPro" id="IPR029039">
    <property type="entry name" value="Flavoprotein-like_sf"/>
</dbReference>
<dbReference type="SUPFAM" id="SSF52218">
    <property type="entry name" value="Flavoproteins"/>
    <property type="match status" value="1"/>
</dbReference>
<accession>A0ABW3SCU3</accession>
<evidence type="ECO:0000256" key="3">
    <source>
        <dbReference type="ARBA" id="ARBA00023014"/>
    </source>
</evidence>
<dbReference type="SUPFAM" id="SSF54862">
    <property type="entry name" value="4Fe-4S ferredoxins"/>
    <property type="match status" value="1"/>
</dbReference>
<dbReference type="RefSeq" id="WP_240269579.1">
    <property type="nucleotide sequence ID" value="NZ_JAKSXN010000028.1"/>
</dbReference>
<evidence type="ECO:0000256" key="1">
    <source>
        <dbReference type="ARBA" id="ARBA00022723"/>
    </source>
</evidence>
<dbReference type="Gene3D" id="3.40.50.360">
    <property type="match status" value="1"/>
</dbReference>
<sequence>MIFYFTGTGNSLYAAKSIASRQGEKLVSIAAAASSGKEVYEYDLLDDEVIGFVHPVHAWGPPPVVLDFIRKLKLRNFQGNYVFAVATCGGSAGNAMKVMARSLQAQGLPLIGGFSVIMPNNYIMMGDVDSDQIRQEKLAAADETLQYIHAAVARKAQEWKVSRGRLPWLTTGLIYPMFAKSNVNTAKFHVTDGCTGCGICAKVCNGGNIRLRDGKPEWGANCTQCSACLHYCPSRAVQYGNATGKKGRYVNPNISIVEISKGKVLP</sequence>
<gene>
    <name evidence="5" type="ORF">ACFQ2Z_13660</name>
</gene>
<keyword evidence="2" id="KW-0408">Iron</keyword>
<organism evidence="5 6">
    <name type="scientific">Paenibacillus timonensis</name>
    <dbReference type="NCBI Taxonomy" id="225915"/>
    <lineage>
        <taxon>Bacteria</taxon>
        <taxon>Bacillati</taxon>
        <taxon>Bacillota</taxon>
        <taxon>Bacilli</taxon>
        <taxon>Bacillales</taxon>
        <taxon>Paenibacillaceae</taxon>
        <taxon>Paenibacillus</taxon>
    </lineage>
</organism>
<dbReference type="EMBL" id="JBHTKZ010000025">
    <property type="protein sequence ID" value="MFD1182408.1"/>
    <property type="molecule type" value="Genomic_DNA"/>
</dbReference>
<dbReference type="Gene3D" id="3.30.70.20">
    <property type="match status" value="1"/>
</dbReference>
<dbReference type="InterPro" id="IPR017896">
    <property type="entry name" value="4Fe4S_Fe-S-bd"/>
</dbReference>
<dbReference type="InterPro" id="IPR047964">
    <property type="entry name" value="EFR1-like"/>
</dbReference>
<dbReference type="NCBIfam" id="NF038196">
    <property type="entry name" value="ferrodoxin_EFR1"/>
    <property type="match status" value="1"/>
</dbReference>
<dbReference type="InterPro" id="IPR017900">
    <property type="entry name" value="4Fe4S_Fe_S_CS"/>
</dbReference>
<keyword evidence="6" id="KW-1185">Reference proteome</keyword>
<dbReference type="PROSITE" id="PS51379">
    <property type="entry name" value="4FE4S_FER_2"/>
    <property type="match status" value="2"/>
</dbReference>
<feature type="domain" description="4Fe-4S ferredoxin-type" evidence="4">
    <location>
        <begin position="215"/>
        <end position="242"/>
    </location>
</feature>
<protein>
    <submittedName>
        <fullName evidence="5">EFR1 family ferrodoxin</fullName>
    </submittedName>
</protein>
<evidence type="ECO:0000259" key="4">
    <source>
        <dbReference type="PROSITE" id="PS51379"/>
    </source>
</evidence>
<dbReference type="PROSITE" id="PS00198">
    <property type="entry name" value="4FE4S_FER_1"/>
    <property type="match status" value="1"/>
</dbReference>
<keyword evidence="3" id="KW-0411">Iron-sulfur</keyword>
<comment type="caution">
    <text evidence="5">The sequence shown here is derived from an EMBL/GenBank/DDBJ whole genome shotgun (WGS) entry which is preliminary data.</text>
</comment>
<dbReference type="Pfam" id="PF13187">
    <property type="entry name" value="Fer4_9"/>
    <property type="match status" value="1"/>
</dbReference>
<evidence type="ECO:0000256" key="2">
    <source>
        <dbReference type="ARBA" id="ARBA00023004"/>
    </source>
</evidence>
<keyword evidence="1" id="KW-0479">Metal-binding</keyword>
<feature type="domain" description="4Fe-4S ferredoxin-type" evidence="4">
    <location>
        <begin position="184"/>
        <end position="214"/>
    </location>
</feature>
<evidence type="ECO:0000313" key="6">
    <source>
        <dbReference type="Proteomes" id="UP001597211"/>
    </source>
</evidence>
<reference evidence="6" key="1">
    <citation type="journal article" date="2019" name="Int. J. Syst. Evol. Microbiol.">
        <title>The Global Catalogue of Microorganisms (GCM) 10K type strain sequencing project: providing services to taxonomists for standard genome sequencing and annotation.</title>
        <authorList>
            <consortium name="The Broad Institute Genomics Platform"/>
            <consortium name="The Broad Institute Genome Sequencing Center for Infectious Disease"/>
            <person name="Wu L."/>
            <person name="Ma J."/>
        </authorList>
    </citation>
    <scope>NUCLEOTIDE SEQUENCE [LARGE SCALE GENOMIC DNA]</scope>
    <source>
        <strain evidence="6">CCUG 48216</strain>
    </source>
</reference>
<evidence type="ECO:0000313" key="5">
    <source>
        <dbReference type="EMBL" id="MFD1182408.1"/>
    </source>
</evidence>
<name>A0ABW3SCU3_9BACL</name>
<dbReference type="Proteomes" id="UP001597211">
    <property type="component" value="Unassembled WGS sequence"/>
</dbReference>